<organism evidence="1 2">
    <name type="scientific">Pararge aegeria aegeria</name>
    <dbReference type="NCBI Taxonomy" id="348720"/>
    <lineage>
        <taxon>Eukaryota</taxon>
        <taxon>Metazoa</taxon>
        <taxon>Ecdysozoa</taxon>
        <taxon>Arthropoda</taxon>
        <taxon>Hexapoda</taxon>
        <taxon>Insecta</taxon>
        <taxon>Pterygota</taxon>
        <taxon>Neoptera</taxon>
        <taxon>Endopterygota</taxon>
        <taxon>Lepidoptera</taxon>
        <taxon>Glossata</taxon>
        <taxon>Ditrysia</taxon>
        <taxon>Papilionoidea</taxon>
        <taxon>Nymphalidae</taxon>
        <taxon>Satyrinae</taxon>
        <taxon>Satyrini</taxon>
        <taxon>Parargina</taxon>
        <taxon>Pararge</taxon>
    </lineage>
</organism>
<reference evidence="1" key="1">
    <citation type="submission" date="2022-03" db="EMBL/GenBank/DDBJ databases">
        <authorList>
            <person name="Lindestad O."/>
        </authorList>
    </citation>
    <scope>NUCLEOTIDE SEQUENCE</scope>
</reference>
<sequence length="81" mass="9273">MTYDDTDVKLHVAWFCQQITKDYHSLKNKLGPVYAVIRSSIRPTVHDLHGFEVLRASGMPPPMRRLARTQTSHQVIKLAIS</sequence>
<dbReference type="EMBL" id="CAKXAJ010025060">
    <property type="protein sequence ID" value="CAH2234442.1"/>
    <property type="molecule type" value="Genomic_DNA"/>
</dbReference>
<gene>
    <name evidence="1" type="primary">jg6119</name>
    <name evidence="1" type="ORF">PAEG_LOCUS12268</name>
</gene>
<accession>A0A8S4RC99</accession>
<proteinExistence type="predicted"/>
<dbReference type="AlphaFoldDB" id="A0A8S4RC99"/>
<evidence type="ECO:0000313" key="1">
    <source>
        <dbReference type="EMBL" id="CAH2234442.1"/>
    </source>
</evidence>
<evidence type="ECO:0000313" key="2">
    <source>
        <dbReference type="Proteomes" id="UP000838756"/>
    </source>
</evidence>
<protein>
    <submittedName>
        <fullName evidence="1">Jg6119 protein</fullName>
    </submittedName>
</protein>
<comment type="caution">
    <text evidence="1">The sequence shown here is derived from an EMBL/GenBank/DDBJ whole genome shotgun (WGS) entry which is preliminary data.</text>
</comment>
<keyword evidence="2" id="KW-1185">Reference proteome</keyword>
<name>A0A8S4RC99_9NEOP</name>
<dbReference type="Proteomes" id="UP000838756">
    <property type="component" value="Unassembled WGS sequence"/>
</dbReference>